<dbReference type="GO" id="GO:0008237">
    <property type="term" value="F:metallopeptidase activity"/>
    <property type="evidence" value="ECO:0007669"/>
    <property type="project" value="UniProtKB-KW"/>
</dbReference>
<sequence length="242" mass="27295">MAKSDFFKFENKDVDFPFYNDDNFNFTGLQSLFLIIISIGAPILLQLGSKFIPDFIEPFIDIVLPLGAFMLVVKSDWTKLFKKVRFKDVLLAFGVLVVNLIVSGIVGIIVLKFIGAEANPAAKAMQANTMFENIIFFLKIVPMLIGEELMTIIPFLVILTFASKKLKLSRKTSIIISWVVTAVIFGLLHLPTYNWNLAQSLLIIGSARLVLTFAYIKTKNIWVSSMAHILNDWTLFAPHLFL</sequence>
<keyword evidence="1" id="KW-1133">Transmembrane helix</keyword>
<dbReference type="EC" id="3.4.-.-" evidence="3"/>
<proteinExistence type="predicted"/>
<organism evidence="3 4">
    <name type="scientific">Romboutsia sedimentorum</name>
    <dbReference type="NCBI Taxonomy" id="1368474"/>
    <lineage>
        <taxon>Bacteria</taxon>
        <taxon>Bacillati</taxon>
        <taxon>Bacillota</taxon>
        <taxon>Clostridia</taxon>
        <taxon>Peptostreptococcales</taxon>
        <taxon>Peptostreptococcaceae</taxon>
        <taxon>Romboutsia</taxon>
    </lineage>
</organism>
<keyword evidence="3" id="KW-0645">Protease</keyword>
<dbReference type="EMBL" id="JASKYM010000007">
    <property type="protein sequence ID" value="MDK2564336.1"/>
    <property type="molecule type" value="Genomic_DNA"/>
</dbReference>
<dbReference type="Proteomes" id="UP001301012">
    <property type="component" value="Unassembled WGS sequence"/>
</dbReference>
<dbReference type="RefSeq" id="WP_284133263.1">
    <property type="nucleotide sequence ID" value="NZ_JASKYM010000007.1"/>
</dbReference>
<comment type="caution">
    <text evidence="3">The sequence shown here is derived from an EMBL/GenBank/DDBJ whole genome shotgun (WGS) entry which is preliminary data.</text>
</comment>
<feature type="transmembrane region" description="Helical" evidence="1">
    <location>
        <begin position="197"/>
        <end position="216"/>
    </location>
</feature>
<keyword evidence="1" id="KW-0812">Transmembrane</keyword>
<feature type="domain" description="CAAX prenyl protease 2/Lysostaphin resistance protein A-like" evidence="2">
    <location>
        <begin position="145"/>
        <end position="233"/>
    </location>
</feature>
<gene>
    <name evidence="3" type="ORF">QOZ84_12310</name>
</gene>
<keyword evidence="4" id="KW-1185">Reference proteome</keyword>
<evidence type="ECO:0000259" key="2">
    <source>
        <dbReference type="Pfam" id="PF02517"/>
    </source>
</evidence>
<evidence type="ECO:0000313" key="3">
    <source>
        <dbReference type="EMBL" id="MDK2564336.1"/>
    </source>
</evidence>
<name>A0ABT7EEI2_9FIRM</name>
<reference evidence="3 4" key="1">
    <citation type="submission" date="2023-05" db="EMBL/GenBank/DDBJ databases">
        <title>Rombocin, a short stable natural nisin variant, displays selective antimicrobial activity against Listeria monocytogenes and employs dual mode of action to kill target bacterial strains.</title>
        <authorList>
            <person name="Wambui J."/>
            <person name="Stephan R."/>
            <person name="Kuipers O.P."/>
        </authorList>
    </citation>
    <scope>NUCLEOTIDE SEQUENCE [LARGE SCALE GENOMIC DNA]</scope>
    <source>
        <strain evidence="3 4">RC002</strain>
    </source>
</reference>
<dbReference type="InterPro" id="IPR003675">
    <property type="entry name" value="Rce1/LyrA-like_dom"/>
</dbReference>
<protein>
    <submittedName>
        <fullName evidence="3">CPBP family intramembrane metalloprotease</fullName>
        <ecNumber evidence="3">3.4.-.-</ecNumber>
    </submittedName>
</protein>
<evidence type="ECO:0000256" key="1">
    <source>
        <dbReference type="SAM" id="Phobius"/>
    </source>
</evidence>
<keyword evidence="3" id="KW-0378">Hydrolase</keyword>
<feature type="transmembrane region" description="Helical" evidence="1">
    <location>
        <begin position="174"/>
        <end position="191"/>
    </location>
</feature>
<keyword evidence="3" id="KW-0482">Metalloprotease</keyword>
<keyword evidence="1" id="KW-0472">Membrane</keyword>
<accession>A0ABT7EEI2</accession>
<feature type="transmembrane region" description="Helical" evidence="1">
    <location>
        <begin position="134"/>
        <end position="162"/>
    </location>
</feature>
<feature type="transmembrane region" description="Helical" evidence="1">
    <location>
        <begin position="89"/>
        <end position="114"/>
    </location>
</feature>
<evidence type="ECO:0000313" key="4">
    <source>
        <dbReference type="Proteomes" id="UP001301012"/>
    </source>
</evidence>
<feature type="transmembrane region" description="Helical" evidence="1">
    <location>
        <begin position="32"/>
        <end position="52"/>
    </location>
</feature>
<dbReference type="Pfam" id="PF02517">
    <property type="entry name" value="Rce1-like"/>
    <property type="match status" value="1"/>
</dbReference>